<accession>A0A0S4M360</accession>
<dbReference type="AlphaFoldDB" id="A0A0S4M360"/>
<gene>
    <name evidence="2" type="ORF">Ark11_0583</name>
</gene>
<name>A0A0S4M360_9BURK</name>
<sequence length="394" mass="45804">MRISFIAVLIVSFFASFAQSESLSYAWIEVVPGTDRPLELRAVVNKTQRCPITTVDDNKRTMVARRVFFSHKLCYLSLRGTENVVMGSYHWRLKEVNRVLVVPSWADVSVKDRRNLVMLAQHQKPDLVVFMGDYVAPKELNLGWKSWTRNFLDEWQMLFSSVPVLFARGRYEDCRPAAYDLWHILLRPIMSSFKCSRGSGTWFARWSNFYALVLDDAIVSDHYGGGRKLLADVERHHGPTLNPHPWVISPHPIFCEQSVFKNVPTCKDDKLRLYLESWLIRHTSLVIAKDEYVSRMEHFDGLPLQAVLGRRNYYLSSVDFSPEGIKDVDTNKVYASPEASLAVFDYHDHLVKNSHWDMRWFDQALNILETCFLEVRKVNCSGKFSYKIFPQKKH</sequence>
<protein>
    <submittedName>
        <fullName evidence="2">Putative exported protein</fullName>
    </submittedName>
</protein>
<reference evidence="3" key="1">
    <citation type="submission" date="2015-11" db="EMBL/GenBank/DDBJ databases">
        <authorList>
            <person name="Seth-Smith H.M.B."/>
        </authorList>
    </citation>
    <scope>NUCLEOTIDE SEQUENCE [LARGE SCALE GENOMIC DNA]</scope>
    <source>
        <strain evidence="3">2013Ark11</strain>
    </source>
</reference>
<dbReference type="Proteomes" id="UP000198651">
    <property type="component" value="Chromosome I"/>
</dbReference>
<dbReference type="OrthoDB" id="9763403at2"/>
<feature type="signal peptide" evidence="1">
    <location>
        <begin position="1"/>
        <end position="18"/>
    </location>
</feature>
<evidence type="ECO:0000313" key="2">
    <source>
        <dbReference type="EMBL" id="CUT17420.1"/>
    </source>
</evidence>
<dbReference type="RefSeq" id="WP_092490458.1">
    <property type="nucleotide sequence ID" value="NZ_LN906597.1"/>
</dbReference>
<keyword evidence="3" id="KW-1185">Reference proteome</keyword>
<proteinExistence type="predicted"/>
<feature type="chain" id="PRO_5006624331" evidence="1">
    <location>
        <begin position="19"/>
        <end position="394"/>
    </location>
</feature>
<evidence type="ECO:0000256" key="1">
    <source>
        <dbReference type="SAM" id="SignalP"/>
    </source>
</evidence>
<dbReference type="EMBL" id="LN906597">
    <property type="protein sequence ID" value="CUT17420.1"/>
    <property type="molecule type" value="Genomic_DNA"/>
</dbReference>
<keyword evidence="1" id="KW-0732">Signal</keyword>
<evidence type="ECO:0000313" key="3">
    <source>
        <dbReference type="Proteomes" id="UP000198651"/>
    </source>
</evidence>
<organism evidence="2 3">
    <name type="scientific">Candidatus Ichthyocystis hellenicum</name>
    <dbReference type="NCBI Taxonomy" id="1561003"/>
    <lineage>
        <taxon>Bacteria</taxon>
        <taxon>Pseudomonadati</taxon>
        <taxon>Pseudomonadota</taxon>
        <taxon>Betaproteobacteria</taxon>
        <taxon>Burkholderiales</taxon>
        <taxon>Candidatus Ichthyocystis</taxon>
    </lineage>
</organism>